<dbReference type="InterPro" id="IPR015421">
    <property type="entry name" value="PyrdxlP-dep_Trfase_major"/>
</dbReference>
<dbReference type="PANTHER" id="PTHR43094:SF1">
    <property type="entry name" value="AMINOTRANSFERASE CLASS-III"/>
    <property type="match status" value="1"/>
</dbReference>
<comment type="cofactor">
    <cofactor evidence="1">
        <name>pyridoxal 5'-phosphate</name>
        <dbReference type="ChEBI" id="CHEBI:597326"/>
    </cofactor>
</comment>
<keyword evidence="7" id="KW-0670">Pyruvate</keyword>
<dbReference type="RefSeq" id="WP_119059965.1">
    <property type="nucleotide sequence ID" value="NZ_QXDF01000001.1"/>
</dbReference>
<reference evidence="7 8" key="1">
    <citation type="submission" date="2018-08" db="EMBL/GenBank/DDBJ databases">
        <title>Genomic Encyclopedia of Archaeal and Bacterial Type Strains, Phase II (KMG-II): from individual species to whole genera.</title>
        <authorList>
            <person name="Goeker M."/>
        </authorList>
    </citation>
    <scope>NUCLEOTIDE SEQUENCE [LARGE SCALE GENOMIC DNA]</scope>
    <source>
        <strain evidence="7 8">DSM 5002</strain>
    </source>
</reference>
<dbReference type="InterPro" id="IPR005814">
    <property type="entry name" value="Aminotrans_3"/>
</dbReference>
<name>A0A397Q1F2_9HYPH</name>
<gene>
    <name evidence="7" type="ORF">BXY53_0052</name>
</gene>
<dbReference type="PANTHER" id="PTHR43094">
    <property type="entry name" value="AMINOTRANSFERASE"/>
    <property type="match status" value="1"/>
</dbReference>
<dbReference type="Proteomes" id="UP000266273">
    <property type="component" value="Unassembled WGS sequence"/>
</dbReference>
<evidence type="ECO:0000256" key="2">
    <source>
        <dbReference type="ARBA" id="ARBA00008954"/>
    </source>
</evidence>
<proteinExistence type="inferred from homology"/>
<dbReference type="Gene3D" id="3.90.1150.10">
    <property type="entry name" value="Aspartate Aminotransferase, domain 1"/>
    <property type="match status" value="1"/>
</dbReference>
<dbReference type="SUPFAM" id="SSF53383">
    <property type="entry name" value="PLP-dependent transferases"/>
    <property type="match status" value="1"/>
</dbReference>
<dbReference type="PROSITE" id="PS00600">
    <property type="entry name" value="AA_TRANSFER_CLASS_3"/>
    <property type="match status" value="1"/>
</dbReference>
<evidence type="ECO:0000313" key="8">
    <source>
        <dbReference type="Proteomes" id="UP000266273"/>
    </source>
</evidence>
<evidence type="ECO:0000256" key="3">
    <source>
        <dbReference type="ARBA" id="ARBA00022576"/>
    </source>
</evidence>
<dbReference type="InterPro" id="IPR049704">
    <property type="entry name" value="Aminotrans_3_PPA_site"/>
</dbReference>
<dbReference type="AlphaFoldDB" id="A0A397Q1F2"/>
<dbReference type="Gene3D" id="3.40.640.10">
    <property type="entry name" value="Type I PLP-dependent aspartate aminotransferase-like (Major domain)"/>
    <property type="match status" value="1"/>
</dbReference>
<sequence>MEILAASAPERVNSLEEHWMPFTGNRDFKEKPRLVVSAEGVYYIDHRGGRVIDGSSGLFCSPAGHARREIADAVYKQLTTNSYSPSFQVGHPASFELARRVASLLPDPLNHVFFVNSGSEAVDTALKMVMAYHRARGQSQRLRFVSRERAYHGVNMGGVSLSGMVKNRESFPVTMPNVVMLRHTFTGNELFCDGQPQKDGVELANDLQRHCETYGGSTIAAVFVEPVAGSTGTLVPPVGYLERLREICDEHGILLVFDEVITGFGRLGTPFASQRFGVTPDITTMAKALTNGSIPMGAVAVRDEIYETVTEASPDNAIEFFHGYTYSAHPAACAAGLAALDIYQNDGLFDRAAEMAPYFAEAMMSLRDHPLVMDIRTIGMMSGIEVHHDGVPGRRGQAMQKALFWNGCHVKFTGDVGIVAPQFIAERAHIDEVVDKLRRTLDEFA</sequence>
<dbReference type="EMBL" id="QXDF01000001">
    <property type="protein sequence ID" value="RIA55002.1"/>
    <property type="molecule type" value="Genomic_DNA"/>
</dbReference>
<protein>
    <submittedName>
        <fullName evidence="7">Beta-alanine--pyruvate transaminase</fullName>
    </submittedName>
</protein>
<evidence type="ECO:0000256" key="5">
    <source>
        <dbReference type="ARBA" id="ARBA00022898"/>
    </source>
</evidence>
<organism evidence="7 8">
    <name type="scientific">Dichotomicrobium thermohalophilum</name>
    <dbReference type="NCBI Taxonomy" id="933063"/>
    <lineage>
        <taxon>Bacteria</taxon>
        <taxon>Pseudomonadati</taxon>
        <taxon>Pseudomonadota</taxon>
        <taxon>Alphaproteobacteria</taxon>
        <taxon>Hyphomicrobiales</taxon>
        <taxon>Hyphomicrobiaceae</taxon>
        <taxon>Dichotomicrobium</taxon>
    </lineage>
</organism>
<evidence type="ECO:0000256" key="6">
    <source>
        <dbReference type="RuleBase" id="RU003560"/>
    </source>
</evidence>
<dbReference type="FunFam" id="3.40.640.10:FF:000014">
    <property type="entry name" value="Adenosylmethionine-8-amino-7-oxononanoate aminotransferase, probable"/>
    <property type="match status" value="1"/>
</dbReference>
<dbReference type="InterPro" id="IPR015422">
    <property type="entry name" value="PyrdxlP-dep_Trfase_small"/>
</dbReference>
<accession>A0A397Q1F2</accession>
<keyword evidence="3" id="KW-0032">Aminotransferase</keyword>
<evidence type="ECO:0000256" key="4">
    <source>
        <dbReference type="ARBA" id="ARBA00022679"/>
    </source>
</evidence>
<evidence type="ECO:0000313" key="7">
    <source>
        <dbReference type="EMBL" id="RIA55002.1"/>
    </source>
</evidence>
<dbReference type="CDD" id="cd00610">
    <property type="entry name" value="OAT_like"/>
    <property type="match status" value="1"/>
</dbReference>
<evidence type="ECO:0000256" key="1">
    <source>
        <dbReference type="ARBA" id="ARBA00001933"/>
    </source>
</evidence>
<comment type="caution">
    <text evidence="7">The sequence shown here is derived from an EMBL/GenBank/DDBJ whole genome shotgun (WGS) entry which is preliminary data.</text>
</comment>
<dbReference type="GO" id="GO:0030170">
    <property type="term" value="F:pyridoxal phosphate binding"/>
    <property type="evidence" value="ECO:0007669"/>
    <property type="project" value="InterPro"/>
</dbReference>
<dbReference type="OrthoDB" id="5288905at2"/>
<keyword evidence="5 6" id="KW-0663">Pyridoxal phosphate</keyword>
<keyword evidence="8" id="KW-1185">Reference proteome</keyword>
<dbReference type="Pfam" id="PF00202">
    <property type="entry name" value="Aminotran_3"/>
    <property type="match status" value="1"/>
</dbReference>
<dbReference type="GO" id="GO:0008483">
    <property type="term" value="F:transaminase activity"/>
    <property type="evidence" value="ECO:0007669"/>
    <property type="project" value="UniProtKB-KW"/>
</dbReference>
<comment type="similarity">
    <text evidence="2 6">Belongs to the class-III pyridoxal-phosphate-dependent aminotransferase family.</text>
</comment>
<dbReference type="InterPro" id="IPR015424">
    <property type="entry name" value="PyrdxlP-dep_Trfase"/>
</dbReference>
<keyword evidence="4" id="KW-0808">Transferase</keyword>